<keyword evidence="3" id="KW-1185">Reference proteome</keyword>
<comment type="caution">
    <text evidence="2">The sequence shown here is derived from an EMBL/GenBank/DDBJ whole genome shotgun (WGS) entry which is preliminary data.</text>
</comment>
<sequence>MNEPPIKKAYISLPNTQCIINTGNDTDDDTESDVGIQFSVDSHSSSGDRCSNSLSPEGRRSFCSDGFQPSYEDILEFTSSDKGWQCVDNENNNTLITDDKTDDDDDDTQKYELIINDSCSVASEGFNPYNASVKDIAEGTECITDRGLLSSNIEVCTLMTQQTG</sequence>
<dbReference type="Proteomes" id="UP001208570">
    <property type="component" value="Unassembled WGS sequence"/>
</dbReference>
<evidence type="ECO:0000313" key="2">
    <source>
        <dbReference type="EMBL" id="KAK2167181.1"/>
    </source>
</evidence>
<feature type="region of interest" description="Disordered" evidence="1">
    <location>
        <begin position="38"/>
        <end position="58"/>
    </location>
</feature>
<dbReference type="EMBL" id="JAODUP010000031">
    <property type="protein sequence ID" value="KAK2167181.1"/>
    <property type="molecule type" value="Genomic_DNA"/>
</dbReference>
<reference evidence="2" key="1">
    <citation type="journal article" date="2023" name="Mol. Biol. Evol.">
        <title>Third-Generation Sequencing Reveals the Adaptive Role of the Epigenome in Three Deep-Sea Polychaetes.</title>
        <authorList>
            <person name="Perez M."/>
            <person name="Aroh O."/>
            <person name="Sun Y."/>
            <person name="Lan Y."/>
            <person name="Juniper S.K."/>
            <person name="Young C.R."/>
            <person name="Angers B."/>
            <person name="Qian P.Y."/>
        </authorList>
    </citation>
    <scope>NUCLEOTIDE SEQUENCE</scope>
    <source>
        <strain evidence="2">P08H-3</strain>
    </source>
</reference>
<proteinExistence type="predicted"/>
<protein>
    <submittedName>
        <fullName evidence="2">Uncharacterized protein</fullName>
    </submittedName>
</protein>
<evidence type="ECO:0000313" key="3">
    <source>
        <dbReference type="Proteomes" id="UP001208570"/>
    </source>
</evidence>
<accession>A0AAD9K9R6</accession>
<evidence type="ECO:0000256" key="1">
    <source>
        <dbReference type="SAM" id="MobiDB-lite"/>
    </source>
</evidence>
<organism evidence="2 3">
    <name type="scientific">Paralvinella palmiformis</name>
    <dbReference type="NCBI Taxonomy" id="53620"/>
    <lineage>
        <taxon>Eukaryota</taxon>
        <taxon>Metazoa</taxon>
        <taxon>Spiralia</taxon>
        <taxon>Lophotrochozoa</taxon>
        <taxon>Annelida</taxon>
        <taxon>Polychaeta</taxon>
        <taxon>Sedentaria</taxon>
        <taxon>Canalipalpata</taxon>
        <taxon>Terebellida</taxon>
        <taxon>Terebelliformia</taxon>
        <taxon>Alvinellidae</taxon>
        <taxon>Paralvinella</taxon>
    </lineage>
</organism>
<feature type="compositionally biased region" description="Polar residues" evidence="1">
    <location>
        <begin position="39"/>
        <end position="55"/>
    </location>
</feature>
<gene>
    <name evidence="2" type="ORF">LSH36_31g00042</name>
</gene>
<name>A0AAD9K9R6_9ANNE</name>
<dbReference type="AlphaFoldDB" id="A0AAD9K9R6"/>